<keyword evidence="2" id="KW-1185">Reference proteome</keyword>
<proteinExistence type="predicted"/>
<evidence type="ECO:0000313" key="1">
    <source>
        <dbReference type="EMBL" id="KAK7858739.1"/>
    </source>
</evidence>
<dbReference type="Gene3D" id="3.80.10.10">
    <property type="entry name" value="Ribonuclease Inhibitor"/>
    <property type="match status" value="1"/>
</dbReference>
<dbReference type="PANTHER" id="PTHR47186:SF20">
    <property type="entry name" value="DISEASE RESISTANCE PROTEIN RPS5-LIKE"/>
    <property type="match status" value="1"/>
</dbReference>
<name>A0AAW0M7P4_QUESU</name>
<sequence length="268" mass="30902">MALEIAGPKFMGAAGDRVIDFMWHEERWGKDLEKITSLPNSISDLENLATLAKLMALRKLDLGWSRIKEITHGLEMLVNLRYLNLEGTKIREIPSGILSKLPQLQVLKFNCGKWNVEEIVSLKLECFKGPFYGVDDFNKYVGSLREGQLSHYQFRVREMTAKIDDDVFWESEGKCVMLCNCNVSLLPKDAQTLTIFKCDNLRSSSDASYLECTRELKSISIWWCKEIEDILSYSYTFPLQSLELKYLGKLQVLFREIEEEGKDTTIFP</sequence>
<reference evidence="1 2" key="1">
    <citation type="journal article" date="2018" name="Sci. Data">
        <title>The draft genome sequence of cork oak.</title>
        <authorList>
            <person name="Ramos A.M."/>
            <person name="Usie A."/>
            <person name="Barbosa P."/>
            <person name="Barros P.M."/>
            <person name="Capote T."/>
            <person name="Chaves I."/>
            <person name="Simoes F."/>
            <person name="Abreu I."/>
            <person name="Carrasquinho I."/>
            <person name="Faro C."/>
            <person name="Guimaraes J.B."/>
            <person name="Mendonca D."/>
            <person name="Nobrega F."/>
            <person name="Rodrigues L."/>
            <person name="Saibo N.J.M."/>
            <person name="Varela M.C."/>
            <person name="Egas C."/>
            <person name="Matos J."/>
            <person name="Miguel C.M."/>
            <person name="Oliveira M.M."/>
            <person name="Ricardo C.P."/>
            <person name="Goncalves S."/>
        </authorList>
    </citation>
    <scope>NUCLEOTIDE SEQUENCE [LARGE SCALE GENOMIC DNA]</scope>
    <source>
        <strain evidence="2">cv. HL8</strain>
    </source>
</reference>
<comment type="caution">
    <text evidence="1">The sequence shown here is derived from an EMBL/GenBank/DDBJ whole genome shotgun (WGS) entry which is preliminary data.</text>
</comment>
<dbReference type="Proteomes" id="UP000237347">
    <property type="component" value="Unassembled WGS sequence"/>
</dbReference>
<dbReference type="InterPro" id="IPR032675">
    <property type="entry name" value="LRR_dom_sf"/>
</dbReference>
<dbReference type="PANTHER" id="PTHR47186">
    <property type="entry name" value="LEUCINE-RICH REPEAT-CONTAINING PROTEIN 57"/>
    <property type="match status" value="1"/>
</dbReference>
<dbReference type="AlphaFoldDB" id="A0AAW0M7P4"/>
<organism evidence="1 2">
    <name type="scientific">Quercus suber</name>
    <name type="common">Cork oak</name>
    <dbReference type="NCBI Taxonomy" id="58331"/>
    <lineage>
        <taxon>Eukaryota</taxon>
        <taxon>Viridiplantae</taxon>
        <taxon>Streptophyta</taxon>
        <taxon>Embryophyta</taxon>
        <taxon>Tracheophyta</taxon>
        <taxon>Spermatophyta</taxon>
        <taxon>Magnoliopsida</taxon>
        <taxon>eudicotyledons</taxon>
        <taxon>Gunneridae</taxon>
        <taxon>Pentapetalae</taxon>
        <taxon>rosids</taxon>
        <taxon>fabids</taxon>
        <taxon>Fagales</taxon>
        <taxon>Fagaceae</taxon>
        <taxon>Quercus</taxon>
    </lineage>
</organism>
<dbReference type="SUPFAM" id="SSF52058">
    <property type="entry name" value="L domain-like"/>
    <property type="match status" value="1"/>
</dbReference>
<evidence type="ECO:0000313" key="2">
    <source>
        <dbReference type="Proteomes" id="UP000237347"/>
    </source>
</evidence>
<accession>A0AAW0M7P4</accession>
<protein>
    <submittedName>
        <fullName evidence="1">Uncharacterized protein</fullName>
    </submittedName>
</protein>
<gene>
    <name evidence="1" type="ORF">CFP56_010536</name>
</gene>
<dbReference type="EMBL" id="PKMF04000017">
    <property type="protein sequence ID" value="KAK7858739.1"/>
    <property type="molecule type" value="Genomic_DNA"/>
</dbReference>